<organism evidence="10">
    <name type="scientific">Compsopogon caeruleus</name>
    <dbReference type="NCBI Taxonomy" id="31354"/>
    <lineage>
        <taxon>Eukaryota</taxon>
        <taxon>Rhodophyta</taxon>
        <taxon>Compsopogonophyceae</taxon>
        <taxon>Compsopogonales</taxon>
        <taxon>Compsopogonaceae</taxon>
        <taxon>Compsopogon</taxon>
    </lineage>
</organism>
<feature type="region of interest" description="Disordered" evidence="8">
    <location>
        <begin position="426"/>
        <end position="453"/>
    </location>
</feature>
<name>A0A7S1TIF7_9RHOD</name>
<dbReference type="EMBL" id="HBGH01017677">
    <property type="protein sequence ID" value="CAD9237706.1"/>
    <property type="molecule type" value="Transcribed_RNA"/>
</dbReference>
<evidence type="ECO:0000256" key="1">
    <source>
        <dbReference type="ARBA" id="ARBA00004123"/>
    </source>
</evidence>
<keyword evidence="5" id="KW-0862">Zinc</keyword>
<feature type="domain" description="C2H2-type" evidence="9">
    <location>
        <begin position="483"/>
        <end position="511"/>
    </location>
</feature>
<dbReference type="GO" id="GO:0008270">
    <property type="term" value="F:zinc ion binding"/>
    <property type="evidence" value="ECO:0007669"/>
    <property type="project" value="UniProtKB-KW"/>
</dbReference>
<feature type="compositionally biased region" description="Polar residues" evidence="8">
    <location>
        <begin position="429"/>
        <end position="438"/>
    </location>
</feature>
<evidence type="ECO:0000256" key="7">
    <source>
        <dbReference type="PROSITE-ProRule" id="PRU00042"/>
    </source>
</evidence>
<comment type="subcellular location">
    <subcellularLocation>
        <location evidence="1">Nucleus</location>
    </subcellularLocation>
</comment>
<dbReference type="Gene3D" id="3.30.160.60">
    <property type="entry name" value="Classic Zinc Finger"/>
    <property type="match status" value="2"/>
</dbReference>
<evidence type="ECO:0000256" key="6">
    <source>
        <dbReference type="ARBA" id="ARBA00023242"/>
    </source>
</evidence>
<protein>
    <recommendedName>
        <fullName evidence="9">C2H2-type domain-containing protein</fullName>
    </recommendedName>
</protein>
<keyword evidence="4 7" id="KW-0863">Zinc-finger</keyword>
<sequence>MEEGFRETLLSSSCVERALLWLLSGSRPRLEIPAWVLNWLAKDAGSDGAREDLNFDFSSAVVVKLDIRIRYGECFDMELLTGTIFVLLMPDYQLGDWVLGWSLFRTKSFILRTGPNEQRRRMGEATWLNQQSPHVPSRFALKLNPVDEMVIVYAGRSDFMVTRSRRMGIAVGTGAFFFDRSGTLQYSRVSKPRCEFCRSEGRTCLCSGAIYWSSFRSIPQAFSSWGSWLQRQKRIEETVPNAVHDLTVDENHPLALEILRFIFRETEQFQELTRFILDDVVKLNPTTDIRIGLVQCHHHLNKNISCETCHDMNKEGEESKELQGCTSSVKKADCDDVDETSNTYPSTTNDVLEHEQPSVDVSTSNYSQSHPQNTETSEVESRNVQVTSCSVTNRSPEYSDKPKNTKNPLPLTLYSTIGEPIHGSELASMETSRSNRSNEVVPPNLSESNSNDDLQNALAKENEQSHEVETVNDVPDASAKESLTCPTCSRTFSRWTNLKRHIDAVHSSTTELSCDFCERKFSRLDNLRRHTLMVHKPTSSSRWLCIQCGRQLASKQNLLNHIRIFHSRDSTEKPSGGGLGT</sequence>
<keyword evidence="3" id="KW-0677">Repeat</keyword>
<evidence type="ECO:0000256" key="2">
    <source>
        <dbReference type="ARBA" id="ARBA00022723"/>
    </source>
</evidence>
<evidence type="ECO:0000256" key="8">
    <source>
        <dbReference type="SAM" id="MobiDB-lite"/>
    </source>
</evidence>
<feature type="compositionally biased region" description="Polar residues" evidence="8">
    <location>
        <begin position="359"/>
        <end position="396"/>
    </location>
</feature>
<dbReference type="PROSITE" id="PS50157">
    <property type="entry name" value="ZINC_FINGER_C2H2_2"/>
    <property type="match status" value="3"/>
</dbReference>
<dbReference type="InterPro" id="IPR036236">
    <property type="entry name" value="Znf_C2H2_sf"/>
</dbReference>
<dbReference type="SUPFAM" id="SSF57667">
    <property type="entry name" value="beta-beta-alpha zinc fingers"/>
    <property type="match status" value="1"/>
</dbReference>
<evidence type="ECO:0000256" key="5">
    <source>
        <dbReference type="ARBA" id="ARBA00022833"/>
    </source>
</evidence>
<dbReference type="GO" id="GO:0005634">
    <property type="term" value="C:nucleus"/>
    <property type="evidence" value="ECO:0007669"/>
    <property type="project" value="UniProtKB-SubCell"/>
</dbReference>
<dbReference type="PROSITE" id="PS00028">
    <property type="entry name" value="ZINC_FINGER_C2H2_1"/>
    <property type="match status" value="3"/>
</dbReference>
<feature type="domain" description="C2H2-type" evidence="9">
    <location>
        <begin position="543"/>
        <end position="571"/>
    </location>
</feature>
<proteinExistence type="predicted"/>
<dbReference type="SMART" id="SM00355">
    <property type="entry name" value="ZnF_C2H2"/>
    <property type="match status" value="3"/>
</dbReference>
<dbReference type="InterPro" id="IPR013087">
    <property type="entry name" value="Znf_C2H2_type"/>
</dbReference>
<dbReference type="AlphaFoldDB" id="A0A7S1TIF7"/>
<gene>
    <name evidence="10" type="ORF">CCAE0312_LOCUS9805</name>
</gene>
<dbReference type="PANTHER" id="PTHR16515:SF66">
    <property type="entry name" value="C2H2-TYPE DOMAIN-CONTAINING PROTEIN"/>
    <property type="match status" value="1"/>
</dbReference>
<dbReference type="PANTHER" id="PTHR16515">
    <property type="entry name" value="PR DOMAIN ZINC FINGER PROTEIN"/>
    <property type="match status" value="1"/>
</dbReference>
<evidence type="ECO:0000256" key="3">
    <source>
        <dbReference type="ARBA" id="ARBA00022737"/>
    </source>
</evidence>
<accession>A0A7S1TIF7</accession>
<keyword evidence="6" id="KW-0539">Nucleus</keyword>
<evidence type="ECO:0000313" key="10">
    <source>
        <dbReference type="EMBL" id="CAD9237706.1"/>
    </source>
</evidence>
<dbReference type="InterPro" id="IPR050331">
    <property type="entry name" value="Zinc_finger"/>
</dbReference>
<evidence type="ECO:0000259" key="9">
    <source>
        <dbReference type="PROSITE" id="PS50157"/>
    </source>
</evidence>
<keyword evidence="2" id="KW-0479">Metal-binding</keyword>
<feature type="region of interest" description="Disordered" evidence="8">
    <location>
        <begin position="335"/>
        <end position="409"/>
    </location>
</feature>
<evidence type="ECO:0000256" key="4">
    <source>
        <dbReference type="ARBA" id="ARBA00022771"/>
    </source>
</evidence>
<dbReference type="Pfam" id="PF00096">
    <property type="entry name" value="zf-C2H2"/>
    <property type="match status" value="2"/>
</dbReference>
<feature type="compositionally biased region" description="Polar residues" evidence="8">
    <location>
        <begin position="340"/>
        <end position="350"/>
    </location>
</feature>
<reference evidence="10" key="1">
    <citation type="submission" date="2021-01" db="EMBL/GenBank/DDBJ databases">
        <authorList>
            <person name="Corre E."/>
            <person name="Pelletier E."/>
            <person name="Niang G."/>
            <person name="Scheremetjew M."/>
            <person name="Finn R."/>
            <person name="Kale V."/>
            <person name="Holt S."/>
            <person name="Cochrane G."/>
            <person name="Meng A."/>
            <person name="Brown T."/>
            <person name="Cohen L."/>
        </authorList>
    </citation>
    <scope>NUCLEOTIDE SEQUENCE</scope>
    <source>
        <strain evidence="10">SAG 36.94</strain>
    </source>
</reference>
<feature type="domain" description="C2H2-type" evidence="9">
    <location>
        <begin position="512"/>
        <end position="540"/>
    </location>
</feature>
<dbReference type="GO" id="GO:0010468">
    <property type="term" value="P:regulation of gene expression"/>
    <property type="evidence" value="ECO:0007669"/>
    <property type="project" value="TreeGrafter"/>
</dbReference>